<feature type="region of interest" description="Disordered" evidence="1">
    <location>
        <begin position="139"/>
        <end position="173"/>
    </location>
</feature>
<gene>
    <name evidence="2" type="ORF">CRG98_034016</name>
</gene>
<reference evidence="2 3" key="1">
    <citation type="submission" date="2017-11" db="EMBL/GenBank/DDBJ databases">
        <title>De-novo sequencing of pomegranate (Punica granatum L.) genome.</title>
        <authorList>
            <person name="Akparov Z."/>
            <person name="Amiraslanov A."/>
            <person name="Hajiyeva S."/>
            <person name="Abbasov M."/>
            <person name="Kaur K."/>
            <person name="Hamwieh A."/>
            <person name="Solovyev V."/>
            <person name="Salamov A."/>
            <person name="Braich B."/>
            <person name="Kosarev P."/>
            <person name="Mahmoud A."/>
            <person name="Hajiyev E."/>
            <person name="Babayeva S."/>
            <person name="Izzatullayeva V."/>
            <person name="Mammadov A."/>
            <person name="Mammadov A."/>
            <person name="Sharifova S."/>
            <person name="Ojaghi J."/>
            <person name="Eynullazada K."/>
            <person name="Bayramov B."/>
            <person name="Abdulazimova A."/>
            <person name="Shahmuradov I."/>
        </authorList>
    </citation>
    <scope>NUCLEOTIDE SEQUENCE [LARGE SCALE GENOMIC DNA]</scope>
    <source>
        <strain evidence="3">cv. AG2017</strain>
        <tissue evidence="2">Leaf</tissue>
    </source>
</reference>
<protein>
    <submittedName>
        <fullName evidence="2">Uncharacterized protein</fullName>
    </submittedName>
</protein>
<evidence type="ECO:0000313" key="2">
    <source>
        <dbReference type="EMBL" id="PKI45700.1"/>
    </source>
</evidence>
<accession>A0A2I0IPW0</accession>
<dbReference type="EMBL" id="PGOL01002702">
    <property type="protein sequence ID" value="PKI45700.1"/>
    <property type="molecule type" value="Genomic_DNA"/>
</dbReference>
<dbReference type="Proteomes" id="UP000233551">
    <property type="component" value="Unassembled WGS sequence"/>
</dbReference>
<comment type="caution">
    <text evidence="2">The sequence shown here is derived from an EMBL/GenBank/DDBJ whole genome shotgun (WGS) entry which is preliminary data.</text>
</comment>
<evidence type="ECO:0000256" key="1">
    <source>
        <dbReference type="SAM" id="MobiDB-lite"/>
    </source>
</evidence>
<name>A0A2I0IPW0_PUNGR</name>
<sequence>MRVLDCRLMGLGHSPPQQLYEHSICGPSMSLRRSTWTEGLGWPINDPSIEVASVLRGYRRPRWRGKGRRLAAPAPNHRGFRVRMPDRFANWDGQSTSLTPPSRSPASSVGTNDLCARAEVIDWQTQSTNPLLRLGVPNQCGGWGRQLATPTPPPRSPVSTEDGDDLGAFQFSF</sequence>
<keyword evidence="3" id="KW-1185">Reference proteome</keyword>
<dbReference type="AlphaFoldDB" id="A0A2I0IPW0"/>
<proteinExistence type="predicted"/>
<organism evidence="2 3">
    <name type="scientific">Punica granatum</name>
    <name type="common">Pomegranate</name>
    <dbReference type="NCBI Taxonomy" id="22663"/>
    <lineage>
        <taxon>Eukaryota</taxon>
        <taxon>Viridiplantae</taxon>
        <taxon>Streptophyta</taxon>
        <taxon>Embryophyta</taxon>
        <taxon>Tracheophyta</taxon>
        <taxon>Spermatophyta</taxon>
        <taxon>Magnoliopsida</taxon>
        <taxon>eudicotyledons</taxon>
        <taxon>Gunneridae</taxon>
        <taxon>Pentapetalae</taxon>
        <taxon>rosids</taxon>
        <taxon>malvids</taxon>
        <taxon>Myrtales</taxon>
        <taxon>Lythraceae</taxon>
        <taxon>Punica</taxon>
    </lineage>
</organism>
<evidence type="ECO:0000313" key="3">
    <source>
        <dbReference type="Proteomes" id="UP000233551"/>
    </source>
</evidence>